<accession>A0A0D2MVE1</accession>
<proteinExistence type="predicted"/>
<gene>
    <name evidence="2" type="ORF">MNEG_9645</name>
</gene>
<dbReference type="OrthoDB" id="5947389at2759"/>
<evidence type="ECO:0000313" key="2">
    <source>
        <dbReference type="EMBL" id="KIY98315.1"/>
    </source>
</evidence>
<dbReference type="RefSeq" id="XP_013897335.1">
    <property type="nucleotide sequence ID" value="XM_014041881.1"/>
</dbReference>
<dbReference type="KEGG" id="mng:MNEG_9645"/>
<dbReference type="EMBL" id="KK102229">
    <property type="protein sequence ID" value="KIY98315.1"/>
    <property type="molecule type" value="Genomic_DNA"/>
</dbReference>
<organism evidence="2 3">
    <name type="scientific">Monoraphidium neglectum</name>
    <dbReference type="NCBI Taxonomy" id="145388"/>
    <lineage>
        <taxon>Eukaryota</taxon>
        <taxon>Viridiplantae</taxon>
        <taxon>Chlorophyta</taxon>
        <taxon>core chlorophytes</taxon>
        <taxon>Chlorophyceae</taxon>
        <taxon>CS clade</taxon>
        <taxon>Sphaeropleales</taxon>
        <taxon>Selenastraceae</taxon>
        <taxon>Monoraphidium</taxon>
    </lineage>
</organism>
<feature type="domain" description="Cadherin-like" evidence="1">
    <location>
        <begin position="23"/>
        <end position="115"/>
    </location>
</feature>
<keyword evidence="3" id="KW-1185">Reference proteome</keyword>
<sequence length="383" mass="40488">MATSLLSRFVHPSLAWRPAAKNPPVAGDLAYTINEDEPLIVTAANGLLSNINAADGDVLAVKSYTQPAHGRLAVNDSDGSFVYDPDADYNGQDTFTYSVSNGAATSTASVSITINPVADVPQATGATISFVTYRNTLLEVPAEGGLLTPGLVFTNPNNETLSVELVSGPGSSFGKVQVFPNGSFTFTPTLTSAKKGPTNVGYFQVRARGAGGQLYNETATIGLVTIFGLAPLLPAIRLYTVTLTPRGCVSTDRFEYSINATAGRIVVAQPKGKMAVVGAPKGLAIQIVPEGANFPPTAKACNITLRSIKFTAGLGRLFTKDHNWRFFKCLKALKFTCGGGMSYKFRAAAAKTSAYRQGEWSNEVVVAPQCQGKALSCRNIWKS</sequence>
<evidence type="ECO:0000313" key="3">
    <source>
        <dbReference type="Proteomes" id="UP000054498"/>
    </source>
</evidence>
<evidence type="ECO:0000259" key="1">
    <source>
        <dbReference type="Pfam" id="PF17892"/>
    </source>
</evidence>
<reference evidence="2 3" key="1">
    <citation type="journal article" date="2013" name="BMC Genomics">
        <title>Reconstruction of the lipid metabolism for the microalga Monoraphidium neglectum from its genome sequence reveals characteristics suitable for biofuel production.</title>
        <authorList>
            <person name="Bogen C."/>
            <person name="Al-Dilaimi A."/>
            <person name="Albersmeier A."/>
            <person name="Wichmann J."/>
            <person name="Grundmann M."/>
            <person name="Rupp O."/>
            <person name="Lauersen K.J."/>
            <person name="Blifernez-Klassen O."/>
            <person name="Kalinowski J."/>
            <person name="Goesmann A."/>
            <person name="Mussgnug J.H."/>
            <person name="Kruse O."/>
        </authorList>
    </citation>
    <scope>NUCLEOTIDE SEQUENCE [LARGE SCALE GENOMIC DNA]</scope>
    <source>
        <strain evidence="2 3">SAG 48.87</strain>
    </source>
</reference>
<dbReference type="InterPro" id="IPR041690">
    <property type="entry name" value="Cadherin_5"/>
</dbReference>
<name>A0A0D2MVE1_9CHLO</name>
<dbReference type="Gene3D" id="2.60.40.3440">
    <property type="match status" value="1"/>
</dbReference>
<dbReference type="AlphaFoldDB" id="A0A0D2MVE1"/>
<dbReference type="GeneID" id="25742520"/>
<dbReference type="Pfam" id="PF17892">
    <property type="entry name" value="Cadherin_5"/>
    <property type="match status" value="1"/>
</dbReference>
<protein>
    <recommendedName>
        <fullName evidence="1">Cadherin-like domain-containing protein</fullName>
    </recommendedName>
</protein>
<dbReference type="Proteomes" id="UP000054498">
    <property type="component" value="Unassembled WGS sequence"/>
</dbReference>